<reference evidence="2 3" key="1">
    <citation type="journal article" date="2015" name="G3 (Bethesda)">
        <title>Insights into Ongoing Evolution of the Hexachlorocyclohexane Catabolic Pathway from Comparative Genomics of Ten Sphingomonadaceae Strains.</title>
        <authorList>
            <person name="Pearce S.L."/>
            <person name="Oakeshott J.G."/>
            <person name="Pandey G."/>
        </authorList>
    </citation>
    <scope>NUCLEOTIDE SEQUENCE [LARGE SCALE GENOMIC DNA]</scope>
    <source>
        <strain evidence="2 3">LL02</strain>
    </source>
</reference>
<accession>A0A0J7XJ77</accession>
<evidence type="ECO:0000259" key="1">
    <source>
        <dbReference type="Pfam" id="PF14534"/>
    </source>
</evidence>
<dbReference type="EMBL" id="JACU01000010">
    <property type="protein sequence ID" value="KMS52056.1"/>
    <property type="molecule type" value="Genomic_DNA"/>
</dbReference>
<dbReference type="AlphaFoldDB" id="A0A0J7XJ77"/>
<dbReference type="InterPro" id="IPR027843">
    <property type="entry name" value="DUF4440"/>
</dbReference>
<dbReference type="RefSeq" id="WP_059153203.1">
    <property type="nucleotide sequence ID" value="NZ_KQ130457.1"/>
</dbReference>
<evidence type="ECO:0000313" key="2">
    <source>
        <dbReference type="EMBL" id="KMS52056.1"/>
    </source>
</evidence>
<feature type="domain" description="DUF4440" evidence="1">
    <location>
        <begin position="9"/>
        <end position="116"/>
    </location>
</feature>
<dbReference type="InterPro" id="IPR032710">
    <property type="entry name" value="NTF2-like_dom_sf"/>
</dbReference>
<proteinExistence type="predicted"/>
<protein>
    <recommendedName>
        <fullName evidence="1">DUF4440 domain-containing protein</fullName>
    </recommendedName>
</protein>
<keyword evidence="3" id="KW-1185">Reference proteome</keyword>
<dbReference type="PATRIC" id="fig|1114963.3.peg.4245"/>
<comment type="caution">
    <text evidence="2">The sequence shown here is derived from an EMBL/GenBank/DDBJ whole genome shotgun (WGS) entry which is preliminary data.</text>
</comment>
<organism evidence="2 3">
    <name type="scientific">Novosphingobium barchaimii LL02</name>
    <dbReference type="NCBI Taxonomy" id="1114963"/>
    <lineage>
        <taxon>Bacteria</taxon>
        <taxon>Pseudomonadati</taxon>
        <taxon>Pseudomonadota</taxon>
        <taxon>Alphaproteobacteria</taxon>
        <taxon>Sphingomonadales</taxon>
        <taxon>Sphingomonadaceae</taxon>
        <taxon>Novosphingobium</taxon>
    </lineage>
</organism>
<dbReference type="SUPFAM" id="SSF54427">
    <property type="entry name" value="NTF2-like"/>
    <property type="match status" value="1"/>
</dbReference>
<dbReference type="Gene3D" id="3.10.450.50">
    <property type="match status" value="1"/>
</dbReference>
<dbReference type="Pfam" id="PF14534">
    <property type="entry name" value="DUF4440"/>
    <property type="match status" value="1"/>
</dbReference>
<dbReference type="Proteomes" id="UP000052268">
    <property type="component" value="Unassembled WGS sequence"/>
</dbReference>
<name>A0A0J7XJ77_9SPHN</name>
<sequence length="127" mass="14191">MSVDIRPAILEMEQRRCAAMLSNDTRMLEQLLDTRLRFHHATGAVDDKPAYLTKMAAGRIAYVSISWTEEVVTELGKDAAVLTGRMATNVRVDGTEKHLDNRVCEVWSAQSGTWQLVVFQSTPVIQA</sequence>
<gene>
    <name evidence="2" type="ORF">V474_03105</name>
</gene>
<dbReference type="OrthoDB" id="5146008at2"/>
<evidence type="ECO:0000313" key="3">
    <source>
        <dbReference type="Proteomes" id="UP000052268"/>
    </source>
</evidence>